<sequence>MDTIMHVLHLKKKYQTLEVLKDVSFDVKKGEIFGILGMNGAGKTTILECLEGFLKYDEGQIEIHGQIGIQLQSSALPAYMKVKEAMKLFSKWKHAQLDEEIVKTLGIEEIADQTYRELSTGQQRRLHLALALMGHPDLLFLDEPTAGLDVAGRKALHENIIQCRKQGMTIVLTSHDMNEVESLCDRIGILRQGKMAFIGTVEELAKQLGRYYYIKVNSQEGEEVYTTQHIQQTLMQICQDYQKQNLDILDMTVNRGTLEQHFLEVARRNEI</sequence>
<accession>A0ABT7UJD0</accession>
<dbReference type="InterPro" id="IPR003593">
    <property type="entry name" value="AAA+_ATPase"/>
</dbReference>
<reference evidence="7" key="1">
    <citation type="submission" date="2023-06" db="EMBL/GenBank/DDBJ databases">
        <title>Identification and characterization of horizontal gene transfer across gut microbiota members of farm animals based on homology search.</title>
        <authorList>
            <person name="Zeman M."/>
            <person name="Kubasova T."/>
            <person name="Jahodarova E."/>
            <person name="Nykrynova M."/>
            <person name="Rychlik I."/>
        </authorList>
    </citation>
    <scope>NUCLEOTIDE SEQUENCE [LARGE SCALE GENOMIC DNA]</scope>
    <source>
        <strain evidence="7">ET341</strain>
    </source>
</reference>
<dbReference type="Proteomes" id="UP001529275">
    <property type="component" value="Unassembled WGS sequence"/>
</dbReference>
<evidence type="ECO:0000256" key="4">
    <source>
        <dbReference type="ARBA" id="ARBA00022840"/>
    </source>
</evidence>
<keyword evidence="3" id="KW-0547">Nucleotide-binding</keyword>
<dbReference type="PANTHER" id="PTHR42711">
    <property type="entry name" value="ABC TRANSPORTER ATP-BINDING PROTEIN"/>
    <property type="match status" value="1"/>
</dbReference>
<evidence type="ECO:0000256" key="2">
    <source>
        <dbReference type="ARBA" id="ARBA00022448"/>
    </source>
</evidence>
<dbReference type="PANTHER" id="PTHR42711:SF5">
    <property type="entry name" value="ABC TRANSPORTER ATP-BINDING PROTEIN NATA"/>
    <property type="match status" value="1"/>
</dbReference>
<organism evidence="6 7">
    <name type="scientific">Massilimicrobiota timonensis</name>
    <dbReference type="NCBI Taxonomy" id="1776392"/>
    <lineage>
        <taxon>Bacteria</taxon>
        <taxon>Bacillati</taxon>
        <taxon>Bacillota</taxon>
        <taxon>Erysipelotrichia</taxon>
        <taxon>Erysipelotrichales</taxon>
        <taxon>Erysipelotrichaceae</taxon>
        <taxon>Massilimicrobiota</taxon>
    </lineage>
</organism>
<evidence type="ECO:0000313" key="6">
    <source>
        <dbReference type="EMBL" id="MDM8196259.1"/>
    </source>
</evidence>
<feature type="domain" description="ABC transporter" evidence="5">
    <location>
        <begin position="5"/>
        <end position="217"/>
    </location>
</feature>
<dbReference type="Gene3D" id="3.40.50.300">
    <property type="entry name" value="P-loop containing nucleotide triphosphate hydrolases"/>
    <property type="match status" value="1"/>
</dbReference>
<keyword evidence="2" id="KW-0813">Transport</keyword>
<dbReference type="GO" id="GO:0005524">
    <property type="term" value="F:ATP binding"/>
    <property type="evidence" value="ECO:0007669"/>
    <property type="project" value="UniProtKB-KW"/>
</dbReference>
<dbReference type="InterPro" id="IPR050763">
    <property type="entry name" value="ABC_transporter_ATP-binding"/>
</dbReference>
<comment type="similarity">
    <text evidence="1">Belongs to the ABC transporter superfamily.</text>
</comment>
<keyword evidence="7" id="KW-1185">Reference proteome</keyword>
<dbReference type="PROSITE" id="PS50893">
    <property type="entry name" value="ABC_TRANSPORTER_2"/>
    <property type="match status" value="1"/>
</dbReference>
<dbReference type="CDD" id="cd03230">
    <property type="entry name" value="ABC_DR_subfamily_A"/>
    <property type="match status" value="1"/>
</dbReference>
<dbReference type="SMART" id="SM00382">
    <property type="entry name" value="AAA"/>
    <property type="match status" value="1"/>
</dbReference>
<evidence type="ECO:0000313" key="7">
    <source>
        <dbReference type="Proteomes" id="UP001529275"/>
    </source>
</evidence>
<evidence type="ECO:0000259" key="5">
    <source>
        <dbReference type="PROSITE" id="PS50893"/>
    </source>
</evidence>
<comment type="caution">
    <text evidence="6">The sequence shown here is derived from an EMBL/GenBank/DDBJ whole genome shotgun (WGS) entry which is preliminary data.</text>
</comment>
<proteinExistence type="inferred from homology"/>
<dbReference type="InterPro" id="IPR027417">
    <property type="entry name" value="P-loop_NTPase"/>
</dbReference>
<dbReference type="RefSeq" id="WP_289527904.1">
    <property type="nucleotide sequence ID" value="NZ_JAUDCK010000028.1"/>
</dbReference>
<dbReference type="SUPFAM" id="SSF52540">
    <property type="entry name" value="P-loop containing nucleoside triphosphate hydrolases"/>
    <property type="match status" value="1"/>
</dbReference>
<dbReference type="Pfam" id="PF00005">
    <property type="entry name" value="ABC_tran"/>
    <property type="match status" value="1"/>
</dbReference>
<keyword evidence="4 6" id="KW-0067">ATP-binding</keyword>
<protein>
    <submittedName>
        <fullName evidence="6">ABC transporter ATP-binding protein</fullName>
    </submittedName>
</protein>
<name>A0ABT7UJD0_9FIRM</name>
<dbReference type="InterPro" id="IPR003439">
    <property type="entry name" value="ABC_transporter-like_ATP-bd"/>
</dbReference>
<evidence type="ECO:0000256" key="3">
    <source>
        <dbReference type="ARBA" id="ARBA00022741"/>
    </source>
</evidence>
<evidence type="ECO:0000256" key="1">
    <source>
        <dbReference type="ARBA" id="ARBA00005417"/>
    </source>
</evidence>
<dbReference type="EMBL" id="JAUDCK010000028">
    <property type="protein sequence ID" value="MDM8196259.1"/>
    <property type="molecule type" value="Genomic_DNA"/>
</dbReference>
<gene>
    <name evidence="6" type="ORF">QUV98_08015</name>
</gene>
<reference evidence="6 7" key="2">
    <citation type="submission" date="2023-06" db="EMBL/GenBank/DDBJ databases">
        <authorList>
            <person name="Zeman M."/>
            <person name="Kubasova T."/>
            <person name="Jahodarova E."/>
            <person name="Nykrynova M."/>
            <person name="Rychlik I."/>
        </authorList>
    </citation>
    <scope>NUCLEOTIDE SEQUENCE [LARGE SCALE GENOMIC DNA]</scope>
    <source>
        <strain evidence="6 7">ET341</strain>
    </source>
</reference>